<proteinExistence type="predicted"/>
<sequence length="192" mass="23130">MSIENLKRNNIFKYKCLELIYSINKFQIEKQSWKYFDFENVLLTKLQPTELNTLTFLLRSFKELYENEDPKIFEENQNIFFFAHKFRNVNWHKDSYLSNVKDIAESMLLKKILSFDDIENINKVIDKTKKNENKILDISLIFQRNANSDLVLLLIADNIEYVYTVDESFLILVFSIFNEALINMYRFLFNDL</sequence>
<organism evidence="1 2">
    <name type="scientific">Mesoplasma entomophilum</name>
    <dbReference type="NCBI Taxonomy" id="2149"/>
    <lineage>
        <taxon>Bacteria</taxon>
        <taxon>Bacillati</taxon>
        <taxon>Mycoplasmatota</taxon>
        <taxon>Mollicutes</taxon>
        <taxon>Entomoplasmatales</taxon>
        <taxon>Entomoplasmataceae</taxon>
        <taxon>Mesoplasma</taxon>
    </lineage>
</organism>
<keyword evidence="2" id="KW-1185">Reference proteome</keyword>
<protein>
    <submittedName>
        <fullName evidence="1">Uncharacterized protein</fullName>
    </submittedName>
</protein>
<dbReference type="EMBL" id="CP024411">
    <property type="protein sequence ID" value="ATQ35458.1"/>
    <property type="molecule type" value="Genomic_DNA"/>
</dbReference>
<evidence type="ECO:0000313" key="2">
    <source>
        <dbReference type="Proteomes" id="UP000232226"/>
    </source>
</evidence>
<reference evidence="1 2" key="1">
    <citation type="submission" date="2017-10" db="EMBL/GenBank/DDBJ databases">
        <title>Complete Genome Sequence of Mesoplasma entomophilum.</title>
        <authorList>
            <person name="Knight T.F."/>
            <person name="Citino T."/>
            <person name="Rubinstein R."/>
            <person name="Neuschaefer Z."/>
        </authorList>
    </citation>
    <scope>NUCLEOTIDE SEQUENCE [LARGE SCALE GENOMIC DNA]</scope>
    <source>
        <strain evidence="1 2">TAC</strain>
    </source>
</reference>
<dbReference type="AlphaFoldDB" id="A0A3S5XYX6"/>
<evidence type="ECO:0000313" key="1">
    <source>
        <dbReference type="EMBL" id="ATQ35458.1"/>
    </source>
</evidence>
<dbReference type="Proteomes" id="UP000232226">
    <property type="component" value="Chromosome"/>
</dbReference>
<name>A0A3S5XYX6_9MOLU</name>
<dbReference type="KEGG" id="ment:CS528_01615"/>
<dbReference type="RefSeq" id="WP_099651139.1">
    <property type="nucleotide sequence ID" value="NZ_CP024411.1"/>
</dbReference>
<gene>
    <name evidence="1" type="ORF">CS528_01615</name>
</gene>
<accession>A0A3S5XYX6</accession>